<dbReference type="InterPro" id="IPR046825">
    <property type="entry name" value="PDH_C"/>
</dbReference>
<dbReference type="GO" id="GO:0006571">
    <property type="term" value="P:tyrosine biosynthetic process"/>
    <property type="evidence" value="ECO:0007669"/>
    <property type="project" value="InterPro"/>
</dbReference>
<accession>A0A832RVV5</accession>
<dbReference type="EMBL" id="DUIH01000002">
    <property type="protein sequence ID" value="HIH69087.1"/>
    <property type="molecule type" value="Genomic_DNA"/>
</dbReference>
<evidence type="ECO:0000313" key="4">
    <source>
        <dbReference type="Proteomes" id="UP000600363"/>
    </source>
</evidence>
<dbReference type="EC" id="1.3.1.12" evidence="3"/>
<dbReference type="InterPro" id="IPR036291">
    <property type="entry name" value="NAD(P)-bd_dom_sf"/>
</dbReference>
<dbReference type="PROSITE" id="PS51176">
    <property type="entry name" value="PDH_ADH"/>
    <property type="match status" value="1"/>
</dbReference>
<protein>
    <submittedName>
        <fullName evidence="3">Prephenate dehydrogenase</fullName>
        <ecNumber evidence="3">1.3.1.12</ecNumber>
    </submittedName>
</protein>
<comment type="caution">
    <text evidence="3">The sequence shown here is derived from an EMBL/GenBank/DDBJ whole genome shotgun (WGS) entry which is preliminary data.</text>
</comment>
<organism evidence="3 4">
    <name type="scientific">Methermicoccus shengliensis</name>
    <dbReference type="NCBI Taxonomy" id="660064"/>
    <lineage>
        <taxon>Archaea</taxon>
        <taxon>Methanobacteriati</taxon>
        <taxon>Methanobacteriota</taxon>
        <taxon>Stenosarchaea group</taxon>
        <taxon>Methanomicrobia</taxon>
        <taxon>Methanosarcinales</taxon>
        <taxon>Methermicoccaceae</taxon>
        <taxon>Methermicoccus</taxon>
    </lineage>
</organism>
<dbReference type="Pfam" id="PF02153">
    <property type="entry name" value="PDH_N"/>
    <property type="match status" value="1"/>
</dbReference>
<dbReference type="Gene3D" id="3.40.50.720">
    <property type="entry name" value="NAD(P)-binding Rossmann-like Domain"/>
    <property type="match status" value="1"/>
</dbReference>
<dbReference type="RefSeq" id="WP_084174051.1">
    <property type="nucleotide sequence ID" value="NZ_DUIH01000002.1"/>
</dbReference>
<dbReference type="GO" id="GO:0070403">
    <property type="term" value="F:NAD+ binding"/>
    <property type="evidence" value="ECO:0007669"/>
    <property type="project" value="InterPro"/>
</dbReference>
<dbReference type="InterPro" id="IPR003099">
    <property type="entry name" value="Prephen_DH"/>
</dbReference>
<dbReference type="AlphaFoldDB" id="A0A832RVV5"/>
<dbReference type="NCBIfam" id="NF006411">
    <property type="entry name" value="PRK08655.1-5"/>
    <property type="match status" value="1"/>
</dbReference>
<dbReference type="PANTHER" id="PTHR21363">
    <property type="entry name" value="PREPHENATE DEHYDROGENASE"/>
    <property type="match status" value="1"/>
</dbReference>
<dbReference type="Proteomes" id="UP000600363">
    <property type="component" value="Unassembled WGS sequence"/>
</dbReference>
<dbReference type="InterPro" id="IPR046826">
    <property type="entry name" value="PDH_N"/>
</dbReference>
<proteinExistence type="predicted"/>
<keyword evidence="1 3" id="KW-0560">Oxidoreductase</keyword>
<feature type="domain" description="Prephenate/arogenate dehydrogenase" evidence="2">
    <location>
        <begin position="1"/>
        <end position="280"/>
    </location>
</feature>
<sequence length="451" mass="50078">MRILIVGGTGKFGAWFVPFFKRHGFEVLVSGKSGKVDVARQLGCEYVFLERLPSVVPTCDWVMLSVPIDAIERVASQVAPHMKEGSMLFDVCSLKQGPLDAMLKVAPEGVEVVGTHPMFGPTIPHLEGQTVIMVSTSRSGSGFERLRQMLEEEGAHVQQMSAREHDMAMAVVQGLTHFAYITIGSTLRRLEFDVGASRTYMSPVYEVMVDFVGRILAQNPYLYALIQTNPAASEVRRAFVEEAKRLASLIDGGDVEGFVASMRAAASHFGNTEAALRRSDKLINWSIAELERLQSMVGKEVVLEHLYTSKYHRGVLKSADKQEVVLGTGKRQVKLKLENVRMLEGEELSAWRAEHVPTRRRDISVLLCEGAREDVLVHLLSSLEHVARAEVIDVYELKGKRSATFRLHIFSDAHISQVEKRAVEMLVGLGCTPRGSDKKRAERDLNPRPAG</sequence>
<evidence type="ECO:0000313" key="3">
    <source>
        <dbReference type="EMBL" id="HIH69087.1"/>
    </source>
</evidence>
<dbReference type="PANTHER" id="PTHR21363:SF0">
    <property type="entry name" value="PREPHENATE DEHYDROGENASE [NADP(+)]"/>
    <property type="match status" value="1"/>
</dbReference>
<evidence type="ECO:0000259" key="2">
    <source>
        <dbReference type="PROSITE" id="PS51176"/>
    </source>
</evidence>
<dbReference type="InterPro" id="IPR050812">
    <property type="entry name" value="Preph/Arog_dehydrog"/>
</dbReference>
<dbReference type="Pfam" id="PF20463">
    <property type="entry name" value="PDH_C"/>
    <property type="match status" value="1"/>
</dbReference>
<dbReference type="InterPro" id="IPR008927">
    <property type="entry name" value="6-PGluconate_DH-like_C_sf"/>
</dbReference>
<dbReference type="Gene3D" id="1.10.3660.10">
    <property type="entry name" value="6-phosphogluconate dehydrogenase C-terminal like domain"/>
    <property type="match status" value="1"/>
</dbReference>
<dbReference type="SUPFAM" id="SSF48179">
    <property type="entry name" value="6-phosphogluconate dehydrogenase C-terminal domain-like"/>
    <property type="match status" value="1"/>
</dbReference>
<reference evidence="3" key="1">
    <citation type="journal article" date="2020" name="bioRxiv">
        <title>A rank-normalized archaeal taxonomy based on genome phylogeny resolves widespread incomplete and uneven classifications.</title>
        <authorList>
            <person name="Rinke C."/>
            <person name="Chuvochina M."/>
            <person name="Mussig A.J."/>
            <person name="Chaumeil P.-A."/>
            <person name="Waite D.W."/>
            <person name="Whitman W.B."/>
            <person name="Parks D.H."/>
            <person name="Hugenholtz P."/>
        </authorList>
    </citation>
    <scope>NUCLEOTIDE SEQUENCE</scope>
    <source>
        <strain evidence="3">UBA12518</strain>
    </source>
</reference>
<dbReference type="GO" id="GO:0008977">
    <property type="term" value="F:prephenate dehydrogenase (NAD+) activity"/>
    <property type="evidence" value="ECO:0007669"/>
    <property type="project" value="UniProtKB-EC"/>
</dbReference>
<name>A0A832RVV5_9EURY</name>
<dbReference type="GO" id="GO:0004665">
    <property type="term" value="F:prephenate dehydrogenase (NADP+) activity"/>
    <property type="evidence" value="ECO:0007669"/>
    <property type="project" value="InterPro"/>
</dbReference>
<gene>
    <name evidence="3" type="ORF">HA299_00455</name>
</gene>
<evidence type="ECO:0000256" key="1">
    <source>
        <dbReference type="ARBA" id="ARBA00023002"/>
    </source>
</evidence>
<dbReference type="SUPFAM" id="SSF51735">
    <property type="entry name" value="NAD(P)-binding Rossmann-fold domains"/>
    <property type="match status" value="1"/>
</dbReference>